<evidence type="ECO:0000313" key="1">
    <source>
        <dbReference type="EMBL" id="KVI11426.1"/>
    </source>
</evidence>
<organism evidence="1 2">
    <name type="scientific">Cynara cardunculus var. scolymus</name>
    <name type="common">Globe artichoke</name>
    <name type="synonym">Cynara scolymus</name>
    <dbReference type="NCBI Taxonomy" id="59895"/>
    <lineage>
        <taxon>Eukaryota</taxon>
        <taxon>Viridiplantae</taxon>
        <taxon>Streptophyta</taxon>
        <taxon>Embryophyta</taxon>
        <taxon>Tracheophyta</taxon>
        <taxon>Spermatophyta</taxon>
        <taxon>Magnoliopsida</taxon>
        <taxon>eudicotyledons</taxon>
        <taxon>Gunneridae</taxon>
        <taxon>Pentapetalae</taxon>
        <taxon>asterids</taxon>
        <taxon>campanulids</taxon>
        <taxon>Asterales</taxon>
        <taxon>Asteraceae</taxon>
        <taxon>Carduoideae</taxon>
        <taxon>Cardueae</taxon>
        <taxon>Carduinae</taxon>
        <taxon>Cynara</taxon>
    </lineage>
</organism>
<dbReference type="SUPFAM" id="SSF54001">
    <property type="entry name" value="Cysteine proteinases"/>
    <property type="match status" value="1"/>
</dbReference>
<dbReference type="AlphaFoldDB" id="A0A103YLL8"/>
<dbReference type="PANTHER" id="PTHR34835">
    <property type="entry name" value="OS07G0283600 PROTEIN-RELATED"/>
    <property type="match status" value="1"/>
</dbReference>
<keyword evidence="2" id="KW-1185">Reference proteome</keyword>
<dbReference type="PANTHER" id="PTHR34835:SF90">
    <property type="entry name" value="AMINOTRANSFERASE-LIKE PLANT MOBILE DOMAIN-CONTAINING PROTEIN"/>
    <property type="match status" value="1"/>
</dbReference>
<name>A0A103YLL8_CYNCS</name>
<comment type="caution">
    <text evidence="1">The sequence shown here is derived from an EMBL/GenBank/DDBJ whole genome shotgun (WGS) entry which is preliminary data.</text>
</comment>
<dbReference type="EMBL" id="LEKV01000128">
    <property type="protein sequence ID" value="KVI11426.1"/>
    <property type="molecule type" value="Genomic_DNA"/>
</dbReference>
<evidence type="ECO:0000313" key="2">
    <source>
        <dbReference type="Proteomes" id="UP000243975"/>
    </source>
</evidence>
<dbReference type="InterPro" id="IPR038765">
    <property type="entry name" value="Papain-like_cys_pep_sf"/>
</dbReference>
<dbReference type="Gene3D" id="3.40.395.10">
    <property type="entry name" value="Adenoviral Proteinase, Chain A"/>
    <property type="match status" value="1"/>
</dbReference>
<gene>
    <name evidence="1" type="ORF">Ccrd_010161</name>
</gene>
<accession>A0A103YLL8</accession>
<dbReference type="Proteomes" id="UP000243975">
    <property type="component" value="Unassembled WGS sequence"/>
</dbReference>
<sequence>MEKTLRHLPSQNPPAKIEVQRTNGVQSNEQGSSKGKGLEILNTQEPTDLKVTKPIVQQTSKQAARVGKVPKRSGNQVYTVPLPQALDLEIVSGDNVQNEVKSPNEIMHAPRKLKNEQGTSPKALWETVKALNINQKAAIKEMGFDALLDMTLDGIPSKLGHYVMDLLDTSTMTIQMRDGQIPVTVKSIHDVLRLPTGGLDLNLIEPSKCNDAVVSAWRKKFSKDRMRPKDVMNVIQKSNDAGVMFRLSFLVIVVNTLAECSRVGVCNLGFLSRVHSLDMIPRIDWCKYVYDCIAEDIPQSSKAKEAGNQCVSKEECIIMMGEQISDLRSSRTETDMLLQAYVERFPDDRCFDQFKQELARMFKDNIWESRLDEGQPSDKGLSVVDVTPPKMTTTSDPIMLSSLSQFWTSPTMIAEVDRASNERAAITAKGVGCNTYPKLLEKVKMTSLEAQLESVGRVRSRGIDECETWASKLRRRAQTDIDAPAFDLGISPSKEEVIACVGSSKAIGGQENVISTMPKRDTKLSFKLRSPYVTRAVTFEVSSDERKLQDWILRGIGGTLEPVFMTTKGKTVTRQTMQSLVSQSVVSTEIIDVWSMVLNREERLRSNESPRRYFMDAIIMDEDLNVNQRYDRFRKNITSCMNNDKELISMRNVDLVFFSVVEPSFYYVLVFDLKHPSIAILDSQNRDGKVDDIYGSSTVGLQDMMIMHLLKEGHGAWKVYAEMDQDHIKTRWQFRENTVDAGVMLMRHMETFFGGDVMKWECGLYKEGTKQKRQLKVLRTKYCSKMLLSDENIRKTSIISDVERFIAMETSYNARKNCGARLMSQGKK</sequence>
<dbReference type="OMA" id="IIRSTHI"/>
<proteinExistence type="predicted"/>
<protein>
    <submittedName>
        <fullName evidence="1">Uncharacterized protein</fullName>
    </submittedName>
</protein>
<dbReference type="Gramene" id="KVI11426">
    <property type="protein sequence ID" value="KVI11426"/>
    <property type="gene ID" value="Ccrd_010161"/>
</dbReference>
<reference evidence="1 2" key="1">
    <citation type="journal article" date="2016" name="Sci. Rep.">
        <title>The genome sequence of the outbreeding globe artichoke constructed de novo incorporating a phase-aware low-pass sequencing strategy of F1 progeny.</title>
        <authorList>
            <person name="Scaglione D."/>
            <person name="Reyes-Chin-Wo S."/>
            <person name="Acquadro A."/>
            <person name="Froenicke L."/>
            <person name="Portis E."/>
            <person name="Beitel C."/>
            <person name="Tirone M."/>
            <person name="Mauro R."/>
            <person name="Lo Monaco A."/>
            <person name="Mauromicale G."/>
            <person name="Faccioli P."/>
            <person name="Cattivelli L."/>
            <person name="Rieseberg L."/>
            <person name="Michelmore R."/>
            <person name="Lanteri S."/>
        </authorList>
    </citation>
    <scope>NUCLEOTIDE SEQUENCE [LARGE SCALE GENOMIC DNA]</scope>
    <source>
        <strain evidence="1">2C</strain>
    </source>
</reference>